<feature type="modified residue" description="4-aspartylphosphate" evidence="3">
    <location>
        <position position="57"/>
    </location>
</feature>
<accession>A0ABN6QF66</accession>
<dbReference type="InterPro" id="IPR000792">
    <property type="entry name" value="Tscrpt_reg_LuxR_C"/>
</dbReference>
<keyword evidence="1 3" id="KW-0597">Phosphoprotein</keyword>
<dbReference type="InterPro" id="IPR039420">
    <property type="entry name" value="WalR-like"/>
</dbReference>
<dbReference type="InterPro" id="IPR011006">
    <property type="entry name" value="CheY-like_superfamily"/>
</dbReference>
<reference evidence="6" key="1">
    <citation type="submission" date="2022-04" db="EMBL/GenBank/DDBJ databases">
        <title>Complete genome sequence of a cyanobacterium, Nostoc sp. SO-36, isolated in Antarctica.</title>
        <authorList>
            <person name="Kanesaki Y."/>
            <person name="Effendi D."/>
            <person name="Sakamoto T."/>
            <person name="Ohtani S."/>
            <person name="Awai K."/>
        </authorList>
    </citation>
    <scope>NUCLEOTIDE SEQUENCE</scope>
    <source>
        <strain evidence="6">SO-36</strain>
        <plasmid evidence="6">pANSO36B</plasmid>
    </source>
</reference>
<keyword evidence="7" id="KW-1185">Reference proteome</keyword>
<dbReference type="Pfam" id="PF00072">
    <property type="entry name" value="Response_reg"/>
    <property type="match status" value="1"/>
</dbReference>
<gene>
    <name evidence="6" type="ORF">ANSO36C_66780</name>
</gene>
<evidence type="ECO:0000256" key="3">
    <source>
        <dbReference type="PROSITE-ProRule" id="PRU00169"/>
    </source>
</evidence>
<dbReference type="PRINTS" id="PR00038">
    <property type="entry name" value="HTHLUXR"/>
</dbReference>
<organism evidence="6 7">
    <name type="scientific">Nostoc cf. commune SO-36</name>
    <dbReference type="NCBI Taxonomy" id="449208"/>
    <lineage>
        <taxon>Bacteria</taxon>
        <taxon>Bacillati</taxon>
        <taxon>Cyanobacteriota</taxon>
        <taxon>Cyanophyceae</taxon>
        <taxon>Nostocales</taxon>
        <taxon>Nostocaceae</taxon>
        <taxon>Nostoc</taxon>
    </lineage>
</organism>
<evidence type="ECO:0000313" key="6">
    <source>
        <dbReference type="EMBL" id="BDI20876.1"/>
    </source>
</evidence>
<protein>
    <submittedName>
        <fullName evidence="6">DNA-binding response regulator</fullName>
    </submittedName>
</protein>
<sequence>MMGDIRVAIIEDHSLTRIGMRSSLNEQEGIQVVGDEATASDGLKLLQSTKPDIAIIDIGLPDRDGISLVQQFRESLVSETPAQTKIMMLTSFAKEQMVLAAFAAGADSYCVKTIKFELLLEALHMTHEGQSWIDPAIARIVLKHTRQSPAAVVKPKPNTTQTVTISAIDPEQASILEADPLTKREQQVLELIVQGYSNNEIAQKLYLSLGSVKVYVRGVLNKLCASDRTQAAVLALRAGLLN</sequence>
<dbReference type="InterPro" id="IPR016032">
    <property type="entry name" value="Sig_transdc_resp-reg_C-effctor"/>
</dbReference>
<evidence type="ECO:0000259" key="5">
    <source>
        <dbReference type="PROSITE" id="PS50110"/>
    </source>
</evidence>
<dbReference type="Gene3D" id="3.40.50.2300">
    <property type="match status" value="1"/>
</dbReference>
<dbReference type="InterPro" id="IPR001789">
    <property type="entry name" value="Sig_transdc_resp-reg_receiver"/>
</dbReference>
<dbReference type="EMBL" id="AP025734">
    <property type="protein sequence ID" value="BDI20876.1"/>
    <property type="molecule type" value="Genomic_DNA"/>
</dbReference>
<evidence type="ECO:0000256" key="1">
    <source>
        <dbReference type="ARBA" id="ARBA00022553"/>
    </source>
</evidence>
<dbReference type="SMART" id="SM00421">
    <property type="entry name" value="HTH_LUXR"/>
    <property type="match status" value="1"/>
</dbReference>
<evidence type="ECO:0000256" key="2">
    <source>
        <dbReference type="ARBA" id="ARBA00023125"/>
    </source>
</evidence>
<proteinExistence type="predicted"/>
<dbReference type="Proteomes" id="UP001055453">
    <property type="component" value="Plasmid pANSO36B"/>
</dbReference>
<dbReference type="SUPFAM" id="SSF52172">
    <property type="entry name" value="CheY-like"/>
    <property type="match status" value="1"/>
</dbReference>
<feature type="domain" description="Response regulatory" evidence="5">
    <location>
        <begin position="6"/>
        <end position="127"/>
    </location>
</feature>
<feature type="domain" description="HTH luxR-type" evidence="4">
    <location>
        <begin position="174"/>
        <end position="239"/>
    </location>
</feature>
<geneLocation type="plasmid" evidence="6 7">
    <name>pANSO36B</name>
</geneLocation>
<dbReference type="GO" id="GO:0003677">
    <property type="term" value="F:DNA binding"/>
    <property type="evidence" value="ECO:0007669"/>
    <property type="project" value="UniProtKB-KW"/>
</dbReference>
<dbReference type="SUPFAM" id="SSF46894">
    <property type="entry name" value="C-terminal effector domain of the bipartite response regulators"/>
    <property type="match status" value="1"/>
</dbReference>
<dbReference type="Pfam" id="PF00196">
    <property type="entry name" value="GerE"/>
    <property type="match status" value="1"/>
</dbReference>
<dbReference type="CDD" id="cd17535">
    <property type="entry name" value="REC_NarL-like"/>
    <property type="match status" value="1"/>
</dbReference>
<dbReference type="PANTHER" id="PTHR43214">
    <property type="entry name" value="TWO-COMPONENT RESPONSE REGULATOR"/>
    <property type="match status" value="1"/>
</dbReference>
<name>A0ABN6QF66_NOSCO</name>
<dbReference type="CDD" id="cd06170">
    <property type="entry name" value="LuxR_C_like"/>
    <property type="match status" value="1"/>
</dbReference>
<dbReference type="PROSITE" id="PS50043">
    <property type="entry name" value="HTH_LUXR_2"/>
    <property type="match status" value="1"/>
</dbReference>
<dbReference type="InterPro" id="IPR058245">
    <property type="entry name" value="NreC/VraR/RcsB-like_REC"/>
</dbReference>
<keyword evidence="2 6" id="KW-0238">DNA-binding</keyword>
<dbReference type="SMART" id="SM00448">
    <property type="entry name" value="REC"/>
    <property type="match status" value="1"/>
</dbReference>
<evidence type="ECO:0000259" key="4">
    <source>
        <dbReference type="PROSITE" id="PS50043"/>
    </source>
</evidence>
<keyword evidence="6" id="KW-0614">Plasmid</keyword>
<evidence type="ECO:0000313" key="7">
    <source>
        <dbReference type="Proteomes" id="UP001055453"/>
    </source>
</evidence>
<dbReference type="PROSITE" id="PS50110">
    <property type="entry name" value="RESPONSE_REGULATORY"/>
    <property type="match status" value="1"/>
</dbReference>